<protein>
    <submittedName>
        <fullName evidence="9">Molybdopterin-guanine dinucleotide biosynthesis protein MobA</fullName>
    </submittedName>
</protein>
<dbReference type="AlphaFoldDB" id="A0A517YIF8"/>
<keyword evidence="2" id="KW-0808">Transferase</keyword>
<dbReference type="PANTHER" id="PTHR19136:SF81">
    <property type="entry name" value="MOLYBDENUM COFACTOR GUANYLYLTRANSFERASE"/>
    <property type="match status" value="1"/>
</dbReference>
<evidence type="ECO:0000313" key="10">
    <source>
        <dbReference type="Proteomes" id="UP000315017"/>
    </source>
</evidence>
<evidence type="ECO:0000256" key="4">
    <source>
        <dbReference type="ARBA" id="ARBA00022741"/>
    </source>
</evidence>
<dbReference type="Pfam" id="PF12804">
    <property type="entry name" value="NTP_transf_3"/>
    <property type="match status" value="1"/>
</dbReference>
<proteinExistence type="predicted"/>
<dbReference type="InterPro" id="IPR013482">
    <property type="entry name" value="Molybde_CF_guanTrfase"/>
</dbReference>
<reference evidence="9 10" key="1">
    <citation type="submission" date="2019-02" db="EMBL/GenBank/DDBJ databases">
        <title>Deep-cultivation of Planctomycetes and their phenomic and genomic characterization uncovers novel biology.</title>
        <authorList>
            <person name="Wiegand S."/>
            <person name="Jogler M."/>
            <person name="Boedeker C."/>
            <person name="Pinto D."/>
            <person name="Vollmers J."/>
            <person name="Rivas-Marin E."/>
            <person name="Kohn T."/>
            <person name="Peeters S.H."/>
            <person name="Heuer A."/>
            <person name="Rast P."/>
            <person name="Oberbeckmann S."/>
            <person name="Bunk B."/>
            <person name="Jeske O."/>
            <person name="Meyerdierks A."/>
            <person name="Storesund J.E."/>
            <person name="Kallscheuer N."/>
            <person name="Luecker S."/>
            <person name="Lage O.M."/>
            <person name="Pohl T."/>
            <person name="Merkel B.J."/>
            <person name="Hornburger P."/>
            <person name="Mueller R.-W."/>
            <person name="Bruemmer F."/>
            <person name="Labrenz M."/>
            <person name="Spormann A.M."/>
            <person name="Op den Camp H."/>
            <person name="Overmann J."/>
            <person name="Amann R."/>
            <person name="Jetten M.S.M."/>
            <person name="Mascher T."/>
            <person name="Medema M.H."/>
            <person name="Devos D.P."/>
            <person name="Kaster A.-K."/>
            <person name="Ovreas L."/>
            <person name="Rohde M."/>
            <person name="Galperin M.Y."/>
            <person name="Jogler C."/>
        </authorList>
    </citation>
    <scope>NUCLEOTIDE SEQUENCE [LARGE SCALE GENOMIC DNA]</scope>
    <source>
        <strain evidence="9 10">ETA_A8</strain>
    </source>
</reference>
<dbReference type="CDD" id="cd02503">
    <property type="entry name" value="MobA"/>
    <property type="match status" value="1"/>
</dbReference>
<evidence type="ECO:0000256" key="6">
    <source>
        <dbReference type="ARBA" id="ARBA00023134"/>
    </source>
</evidence>
<dbReference type="GO" id="GO:0005525">
    <property type="term" value="F:GTP binding"/>
    <property type="evidence" value="ECO:0007669"/>
    <property type="project" value="UniProtKB-KW"/>
</dbReference>
<dbReference type="InterPro" id="IPR029044">
    <property type="entry name" value="Nucleotide-diphossugar_trans"/>
</dbReference>
<keyword evidence="10" id="KW-1185">Reference proteome</keyword>
<gene>
    <name evidence="9" type="ORF">ETAA8_51260</name>
</gene>
<name>A0A517YIF8_9BACT</name>
<feature type="domain" description="MobA-like NTP transferase" evidence="8">
    <location>
        <begin position="1"/>
        <end position="135"/>
    </location>
</feature>
<evidence type="ECO:0000256" key="5">
    <source>
        <dbReference type="ARBA" id="ARBA00022842"/>
    </source>
</evidence>
<evidence type="ECO:0000256" key="1">
    <source>
        <dbReference type="ARBA" id="ARBA00022490"/>
    </source>
</evidence>
<keyword evidence="5" id="KW-0460">Magnesium</keyword>
<dbReference type="Proteomes" id="UP000315017">
    <property type="component" value="Chromosome"/>
</dbReference>
<dbReference type="InterPro" id="IPR025877">
    <property type="entry name" value="MobA-like_NTP_Trfase"/>
</dbReference>
<dbReference type="GO" id="GO:0006777">
    <property type="term" value="P:Mo-molybdopterin cofactor biosynthetic process"/>
    <property type="evidence" value="ECO:0007669"/>
    <property type="project" value="UniProtKB-KW"/>
</dbReference>
<dbReference type="SUPFAM" id="SSF53448">
    <property type="entry name" value="Nucleotide-diphospho-sugar transferases"/>
    <property type="match status" value="1"/>
</dbReference>
<keyword evidence="3" id="KW-0479">Metal-binding</keyword>
<evidence type="ECO:0000256" key="2">
    <source>
        <dbReference type="ARBA" id="ARBA00022679"/>
    </source>
</evidence>
<keyword evidence="6" id="KW-0342">GTP-binding</keyword>
<keyword evidence="7" id="KW-0501">Molybdenum cofactor biosynthesis</keyword>
<sequence length="197" mass="21835">MGLPKATLPFGSEFMLQRVHRLLSEVVRPIVVVVAEGQPLPGLPTGTLYACDQRPDRGPLEGLLAGMKAIEPVCDLAYVTSCDVPLLQPSLVRQLLQLTADFDAVAPRQEEFCHPLSAVYQTRIIPTIEKLLARDLLRASNLLQQIRTRYIPVDDLRLSDPNLLTLRNLNRPEEYFEALAVAGFEIDPTIKAGLLAK</sequence>
<dbReference type="GO" id="GO:0046872">
    <property type="term" value="F:metal ion binding"/>
    <property type="evidence" value="ECO:0007669"/>
    <property type="project" value="UniProtKB-KW"/>
</dbReference>
<keyword evidence="1" id="KW-0963">Cytoplasm</keyword>
<organism evidence="9 10">
    <name type="scientific">Anatilimnocola aggregata</name>
    <dbReference type="NCBI Taxonomy" id="2528021"/>
    <lineage>
        <taxon>Bacteria</taxon>
        <taxon>Pseudomonadati</taxon>
        <taxon>Planctomycetota</taxon>
        <taxon>Planctomycetia</taxon>
        <taxon>Pirellulales</taxon>
        <taxon>Pirellulaceae</taxon>
        <taxon>Anatilimnocola</taxon>
    </lineage>
</organism>
<dbReference type="Gene3D" id="3.90.550.10">
    <property type="entry name" value="Spore Coat Polysaccharide Biosynthesis Protein SpsA, Chain A"/>
    <property type="match status" value="1"/>
</dbReference>
<keyword evidence="4" id="KW-0547">Nucleotide-binding</keyword>
<evidence type="ECO:0000313" key="9">
    <source>
        <dbReference type="EMBL" id="QDU30008.1"/>
    </source>
</evidence>
<dbReference type="PANTHER" id="PTHR19136">
    <property type="entry name" value="MOLYBDENUM COFACTOR GUANYLYLTRANSFERASE"/>
    <property type="match status" value="1"/>
</dbReference>
<accession>A0A517YIF8</accession>
<dbReference type="EMBL" id="CP036274">
    <property type="protein sequence ID" value="QDU30008.1"/>
    <property type="molecule type" value="Genomic_DNA"/>
</dbReference>
<dbReference type="GO" id="GO:0016779">
    <property type="term" value="F:nucleotidyltransferase activity"/>
    <property type="evidence" value="ECO:0007669"/>
    <property type="project" value="UniProtKB-ARBA"/>
</dbReference>
<evidence type="ECO:0000256" key="7">
    <source>
        <dbReference type="ARBA" id="ARBA00023150"/>
    </source>
</evidence>
<evidence type="ECO:0000259" key="8">
    <source>
        <dbReference type="Pfam" id="PF12804"/>
    </source>
</evidence>
<dbReference type="KEGG" id="aagg:ETAA8_51260"/>
<evidence type="ECO:0000256" key="3">
    <source>
        <dbReference type="ARBA" id="ARBA00022723"/>
    </source>
</evidence>